<comment type="caution">
    <text evidence="1">The sequence shown here is derived from an EMBL/GenBank/DDBJ whole genome shotgun (WGS) entry which is preliminary data.</text>
</comment>
<evidence type="ECO:0000313" key="1">
    <source>
        <dbReference type="EMBL" id="MBT0960355.1"/>
    </source>
</evidence>
<proteinExistence type="predicted"/>
<organism evidence="1 2">
    <name type="scientific">Denitromonas iodatirespirans</name>
    <dbReference type="NCBI Taxonomy" id="2795389"/>
    <lineage>
        <taxon>Bacteria</taxon>
        <taxon>Pseudomonadati</taxon>
        <taxon>Pseudomonadota</taxon>
        <taxon>Betaproteobacteria</taxon>
        <taxon>Rhodocyclales</taxon>
        <taxon>Zoogloeaceae</taxon>
        <taxon>Denitromonas</taxon>
    </lineage>
</organism>
<dbReference type="Proteomes" id="UP000694660">
    <property type="component" value="Unassembled WGS sequence"/>
</dbReference>
<gene>
    <name evidence="1" type="ORF">I8J34_04135</name>
</gene>
<dbReference type="AlphaFoldDB" id="A0A944H7J0"/>
<name>A0A944H7J0_DENI1</name>
<accession>A0A944H7J0</accession>
<dbReference type="EMBL" id="JAEKFT010000003">
    <property type="protein sequence ID" value="MBT0960355.1"/>
    <property type="molecule type" value="Genomic_DNA"/>
</dbReference>
<keyword evidence="2" id="KW-1185">Reference proteome</keyword>
<protein>
    <submittedName>
        <fullName evidence="1">Uncharacterized protein</fullName>
    </submittedName>
</protein>
<sequence length="119" mass="13221">MIASAERMAGWLDVAAAPLWSAAVATIRIHPICMHHCTCHAISLNGRWVCSSDGSLTIFHSRQSAEHFLELAHIDHYEDGDPAEISASFPLKTQCVSFRPQKGLEACRMHCAEQYRLDS</sequence>
<reference evidence="2" key="1">
    <citation type="journal article" date="2022" name="ISME J.">
        <title>Genetic and phylogenetic analysis of dissimilatory iodate-reducing bacteria identifies potential niches across the world's oceans.</title>
        <authorList>
            <person name="Reyes-Umana V."/>
            <person name="Henning Z."/>
            <person name="Lee K."/>
            <person name="Barnum T.P."/>
            <person name="Coates J.D."/>
        </authorList>
    </citation>
    <scope>NUCLEOTIDE SEQUENCE [LARGE SCALE GENOMIC DNA]</scope>
    <source>
        <strain evidence="2">IR12</strain>
    </source>
</reference>
<evidence type="ECO:0000313" key="2">
    <source>
        <dbReference type="Proteomes" id="UP000694660"/>
    </source>
</evidence>
<dbReference type="RefSeq" id="WP_214360105.1">
    <property type="nucleotide sequence ID" value="NZ_JAEKFT010000003.1"/>
</dbReference>